<reference evidence="2 3" key="1">
    <citation type="journal article" date="2020" name="Nature">
        <title>Six reference-quality genomes reveal evolution of bat adaptations.</title>
        <authorList>
            <person name="Jebb D."/>
            <person name="Huang Z."/>
            <person name="Pippel M."/>
            <person name="Hughes G.M."/>
            <person name="Lavrichenko K."/>
            <person name="Devanna P."/>
            <person name="Winkler S."/>
            <person name="Jermiin L.S."/>
            <person name="Skirmuntt E.C."/>
            <person name="Katzourakis A."/>
            <person name="Burkitt-Gray L."/>
            <person name="Ray D.A."/>
            <person name="Sullivan K.A.M."/>
            <person name="Roscito J.G."/>
            <person name="Kirilenko B.M."/>
            <person name="Davalos L.M."/>
            <person name="Corthals A.P."/>
            <person name="Power M.L."/>
            <person name="Jones G."/>
            <person name="Ransome R.D."/>
            <person name="Dechmann D.K.N."/>
            <person name="Locatelli A.G."/>
            <person name="Puechmaille S.J."/>
            <person name="Fedrigo O."/>
            <person name="Jarvis E.D."/>
            <person name="Hiller M."/>
            <person name="Vernes S.C."/>
            <person name="Myers E.W."/>
            <person name="Teeling E.C."/>
        </authorList>
    </citation>
    <scope>NUCLEOTIDE SEQUENCE [LARGE SCALE GENOMIC DNA]</scope>
    <source>
        <strain evidence="2">MMolMol1</strain>
        <tissue evidence="2">Muscle</tissue>
    </source>
</reference>
<gene>
    <name evidence="2" type="ORF">HJG59_009745</name>
</gene>
<keyword evidence="3" id="KW-1185">Reference proteome</keyword>
<feature type="region of interest" description="Disordered" evidence="1">
    <location>
        <begin position="61"/>
        <end position="83"/>
    </location>
</feature>
<dbReference type="EMBL" id="JACASF010000020">
    <property type="protein sequence ID" value="KAF6413540.1"/>
    <property type="molecule type" value="Genomic_DNA"/>
</dbReference>
<dbReference type="AlphaFoldDB" id="A0A7J8CRS1"/>
<protein>
    <submittedName>
        <fullName evidence="2">Uncharacterized protein</fullName>
    </submittedName>
</protein>
<organism evidence="2 3">
    <name type="scientific">Molossus molossus</name>
    <name type="common">Pallas' mastiff bat</name>
    <name type="synonym">Vespertilio molossus</name>
    <dbReference type="NCBI Taxonomy" id="27622"/>
    <lineage>
        <taxon>Eukaryota</taxon>
        <taxon>Metazoa</taxon>
        <taxon>Chordata</taxon>
        <taxon>Craniata</taxon>
        <taxon>Vertebrata</taxon>
        <taxon>Euteleostomi</taxon>
        <taxon>Mammalia</taxon>
        <taxon>Eutheria</taxon>
        <taxon>Laurasiatheria</taxon>
        <taxon>Chiroptera</taxon>
        <taxon>Yangochiroptera</taxon>
        <taxon>Molossidae</taxon>
        <taxon>Molossus</taxon>
    </lineage>
</organism>
<feature type="compositionally biased region" description="Gly residues" evidence="1">
    <location>
        <begin position="199"/>
        <end position="208"/>
    </location>
</feature>
<evidence type="ECO:0000313" key="3">
    <source>
        <dbReference type="Proteomes" id="UP000550707"/>
    </source>
</evidence>
<proteinExistence type="predicted"/>
<name>A0A7J8CRS1_MOLMO</name>
<dbReference type="Proteomes" id="UP000550707">
    <property type="component" value="Unassembled WGS sequence"/>
</dbReference>
<evidence type="ECO:0000256" key="1">
    <source>
        <dbReference type="SAM" id="MobiDB-lite"/>
    </source>
</evidence>
<evidence type="ECO:0000313" key="2">
    <source>
        <dbReference type="EMBL" id="KAF6413540.1"/>
    </source>
</evidence>
<sequence length="208" mass="22095">MEFPGENRWHGWDPKCVCCHYFVPWAILSRALLSPPHCSCDWCLDKTPLSGFDPSAELGWFPKGSPGTRGGGRGKDPKAHQSGFGSRCRFHLRPLLGAGSAAQALPQASTSFPRPQLLAHSLPRAAVAFLLEAGAVHCPTSSQTQSTPVLGSAGRLLPRPCGVVLQESHSSAVPAPRPGDTTVPPAQDLSLPRSRSALGGWGRGECKF</sequence>
<feature type="region of interest" description="Disordered" evidence="1">
    <location>
        <begin position="167"/>
        <end position="208"/>
    </location>
</feature>
<dbReference type="InParanoid" id="A0A7J8CRS1"/>
<accession>A0A7J8CRS1</accession>
<comment type="caution">
    <text evidence="2">The sequence shown here is derived from an EMBL/GenBank/DDBJ whole genome shotgun (WGS) entry which is preliminary data.</text>
</comment>